<reference evidence="7 8" key="1">
    <citation type="journal article" date="2019" name="New Phytol.">
        <title>Comparative genomics reveals unique wood-decay strategies and fruiting body development in the Schizophyllaceae.</title>
        <authorList>
            <person name="Almasi E."/>
            <person name="Sahu N."/>
            <person name="Krizsan K."/>
            <person name="Balint B."/>
            <person name="Kovacs G.M."/>
            <person name="Kiss B."/>
            <person name="Cseklye J."/>
            <person name="Drula E."/>
            <person name="Henrissat B."/>
            <person name="Nagy I."/>
            <person name="Chovatia M."/>
            <person name="Adam C."/>
            <person name="LaButti K."/>
            <person name="Lipzen A."/>
            <person name="Riley R."/>
            <person name="Grigoriev I.V."/>
            <person name="Nagy L.G."/>
        </authorList>
    </citation>
    <scope>NUCLEOTIDE SEQUENCE [LARGE SCALE GENOMIC DNA]</scope>
    <source>
        <strain evidence="7 8">NL-1724</strain>
    </source>
</reference>
<evidence type="ECO:0000256" key="2">
    <source>
        <dbReference type="ARBA" id="ARBA00022723"/>
    </source>
</evidence>
<organism evidence="7 8">
    <name type="scientific">Schizophyllum amplum</name>
    <dbReference type="NCBI Taxonomy" id="97359"/>
    <lineage>
        <taxon>Eukaryota</taxon>
        <taxon>Fungi</taxon>
        <taxon>Dikarya</taxon>
        <taxon>Basidiomycota</taxon>
        <taxon>Agaricomycotina</taxon>
        <taxon>Agaricomycetes</taxon>
        <taxon>Agaricomycetidae</taxon>
        <taxon>Agaricales</taxon>
        <taxon>Schizophyllaceae</taxon>
        <taxon>Schizophyllum</taxon>
    </lineage>
</organism>
<keyword evidence="8" id="KW-1185">Reference proteome</keyword>
<evidence type="ECO:0000256" key="5">
    <source>
        <dbReference type="ARBA" id="ARBA00023242"/>
    </source>
</evidence>
<evidence type="ECO:0000256" key="3">
    <source>
        <dbReference type="ARBA" id="ARBA00023015"/>
    </source>
</evidence>
<evidence type="ECO:0000256" key="1">
    <source>
        <dbReference type="ARBA" id="ARBA00004123"/>
    </source>
</evidence>
<name>A0A550CG40_9AGAR</name>
<evidence type="ECO:0000256" key="6">
    <source>
        <dbReference type="SAM" id="MobiDB-lite"/>
    </source>
</evidence>
<dbReference type="PANTHER" id="PTHR47338">
    <property type="entry name" value="ZN(II)2CYS6 TRANSCRIPTION FACTOR (EUROFUNG)-RELATED"/>
    <property type="match status" value="1"/>
</dbReference>
<proteinExistence type="predicted"/>
<evidence type="ECO:0008006" key="9">
    <source>
        <dbReference type="Google" id="ProtNLM"/>
    </source>
</evidence>
<dbReference type="CDD" id="cd12148">
    <property type="entry name" value="fungal_TF_MHR"/>
    <property type="match status" value="1"/>
</dbReference>
<accession>A0A550CG40</accession>
<keyword evidence="2" id="KW-0479">Metal-binding</keyword>
<gene>
    <name evidence="7" type="ORF">BD626DRAFT_547650</name>
</gene>
<evidence type="ECO:0000256" key="4">
    <source>
        <dbReference type="ARBA" id="ARBA00023163"/>
    </source>
</evidence>
<dbReference type="GO" id="GO:0005634">
    <property type="term" value="C:nucleus"/>
    <property type="evidence" value="ECO:0007669"/>
    <property type="project" value="UniProtKB-SubCell"/>
</dbReference>
<dbReference type="PANTHER" id="PTHR47338:SF29">
    <property type="entry name" value="ZN(2)-C6 FUNGAL-TYPE DOMAIN-CONTAINING PROTEIN"/>
    <property type="match status" value="1"/>
</dbReference>
<evidence type="ECO:0000313" key="8">
    <source>
        <dbReference type="Proteomes" id="UP000320762"/>
    </source>
</evidence>
<feature type="compositionally biased region" description="Low complexity" evidence="6">
    <location>
        <begin position="89"/>
        <end position="100"/>
    </location>
</feature>
<keyword evidence="4" id="KW-0804">Transcription</keyword>
<dbReference type="InterPro" id="IPR050815">
    <property type="entry name" value="TF_fung"/>
</dbReference>
<dbReference type="AlphaFoldDB" id="A0A550CG40"/>
<evidence type="ECO:0000313" key="7">
    <source>
        <dbReference type="EMBL" id="TRM63763.1"/>
    </source>
</evidence>
<dbReference type="STRING" id="97359.A0A550CG40"/>
<dbReference type="Proteomes" id="UP000320762">
    <property type="component" value="Unassembled WGS sequence"/>
</dbReference>
<keyword evidence="5" id="KW-0539">Nucleus</keyword>
<dbReference type="GO" id="GO:0000981">
    <property type="term" value="F:DNA-binding transcription factor activity, RNA polymerase II-specific"/>
    <property type="evidence" value="ECO:0007669"/>
    <property type="project" value="InterPro"/>
</dbReference>
<protein>
    <recommendedName>
        <fullName evidence="9">Transcription factor domain-containing protein</fullName>
    </recommendedName>
</protein>
<dbReference type="GO" id="GO:0008270">
    <property type="term" value="F:zinc ion binding"/>
    <property type="evidence" value="ECO:0007669"/>
    <property type="project" value="InterPro"/>
</dbReference>
<dbReference type="EMBL" id="VDMD01000008">
    <property type="protein sequence ID" value="TRM63763.1"/>
    <property type="molecule type" value="Genomic_DNA"/>
</dbReference>
<feature type="region of interest" description="Disordered" evidence="6">
    <location>
        <begin position="71"/>
        <end position="108"/>
    </location>
</feature>
<sequence>MASYHDESSGASGSSAHLAQRCDGVKPVCGPCSQSTTGRWEVCDFVPYSRTEARVLKEQIETLEAHIEELQLSKSSNPESSVTHHRRSSSQSTSLPPASARVTRASDTSSTHARQRAWLSAFFERAHDLHFFLDIPRFRASFQSRASPPSPALLDAIYLWGAHCSSELSNQASLISRARQSARLLLGQYFYGLDKSVEAGYYLNGAWSLALAADLHRQRDVDQTRIEIHGGSGSLNYLAKASVIFERCTSVRTAAASGESSDEGLASQIHALDDVIAPPSDAGPLRAALFTHTTLRAAVIQLHAPMADVAVRAARAVARMAGDVGVGRLGHVSPVMAVVGSSSGLTILRGVIGRQTCVSAWARSPVLEEALGTFAPRCSLYESRLLTIRQVRAAVGI</sequence>
<dbReference type="Gene3D" id="4.10.240.10">
    <property type="entry name" value="Zn(2)-C6 fungal-type DNA-binding domain"/>
    <property type="match status" value="1"/>
</dbReference>
<comment type="caution">
    <text evidence="7">The sequence shown here is derived from an EMBL/GenBank/DDBJ whole genome shotgun (WGS) entry which is preliminary data.</text>
</comment>
<comment type="subcellular location">
    <subcellularLocation>
        <location evidence="1">Nucleus</location>
    </subcellularLocation>
</comment>
<dbReference type="InterPro" id="IPR036864">
    <property type="entry name" value="Zn2-C6_fun-type_DNA-bd_sf"/>
</dbReference>
<keyword evidence="3" id="KW-0805">Transcription regulation</keyword>